<dbReference type="SUPFAM" id="SSF56672">
    <property type="entry name" value="DNA/RNA polymerases"/>
    <property type="match status" value="1"/>
</dbReference>
<feature type="compositionally biased region" description="Basic residues" evidence="7">
    <location>
        <begin position="1331"/>
        <end position="1357"/>
    </location>
</feature>
<feature type="region of interest" description="Disordered" evidence="7">
    <location>
        <begin position="85"/>
        <end position="104"/>
    </location>
</feature>
<feature type="compositionally biased region" description="Polar residues" evidence="7">
    <location>
        <begin position="1265"/>
        <end position="1274"/>
    </location>
</feature>
<name>A0A6L2LE52_TANCI</name>
<dbReference type="Pfam" id="PF01805">
    <property type="entry name" value="Surp"/>
    <property type="match status" value="2"/>
</dbReference>
<keyword evidence="5" id="KW-0804">Transcription</keyword>
<dbReference type="GO" id="GO:0000395">
    <property type="term" value="P:mRNA 5'-splice site recognition"/>
    <property type="evidence" value="ECO:0007669"/>
    <property type="project" value="TreeGrafter"/>
</dbReference>
<evidence type="ECO:0000256" key="2">
    <source>
        <dbReference type="ARBA" id="ARBA00022737"/>
    </source>
</evidence>
<gene>
    <name evidence="9" type="ORF">Tci_032031</name>
</gene>
<feature type="compositionally biased region" description="Acidic residues" evidence="7">
    <location>
        <begin position="1315"/>
        <end position="1326"/>
    </location>
</feature>
<dbReference type="GO" id="GO:0003723">
    <property type="term" value="F:RNA binding"/>
    <property type="evidence" value="ECO:0007669"/>
    <property type="project" value="UniProtKB-KW"/>
</dbReference>
<keyword evidence="4" id="KW-0805">Transcription regulation</keyword>
<feature type="compositionally biased region" description="Basic and acidic residues" evidence="7">
    <location>
        <begin position="1555"/>
        <end position="1569"/>
    </location>
</feature>
<evidence type="ECO:0000259" key="8">
    <source>
        <dbReference type="PROSITE" id="PS50128"/>
    </source>
</evidence>
<dbReference type="InterPro" id="IPR013103">
    <property type="entry name" value="RVT_2"/>
</dbReference>
<evidence type="ECO:0000256" key="5">
    <source>
        <dbReference type="ARBA" id="ARBA00023163"/>
    </source>
</evidence>
<feature type="compositionally biased region" description="Basic and acidic residues" evidence="7">
    <location>
        <begin position="1494"/>
        <end position="1506"/>
    </location>
</feature>
<evidence type="ECO:0000256" key="4">
    <source>
        <dbReference type="ARBA" id="ARBA00023015"/>
    </source>
</evidence>
<feature type="compositionally biased region" description="Low complexity" evidence="7">
    <location>
        <begin position="282"/>
        <end position="292"/>
    </location>
</feature>
<dbReference type="PROSITE" id="PS50128">
    <property type="entry name" value="SURP"/>
    <property type="match status" value="2"/>
</dbReference>
<feature type="compositionally biased region" description="Basic and acidic residues" evidence="7">
    <location>
        <begin position="1277"/>
        <end position="1302"/>
    </location>
</feature>
<dbReference type="SMART" id="SM01141">
    <property type="entry name" value="DRY_EERY"/>
    <property type="match status" value="1"/>
</dbReference>
<feature type="compositionally biased region" description="Polar residues" evidence="7">
    <location>
        <begin position="311"/>
        <end position="323"/>
    </location>
</feature>
<feature type="region of interest" description="Disordered" evidence="7">
    <location>
        <begin position="1198"/>
        <end position="1224"/>
    </location>
</feature>
<dbReference type="InterPro" id="IPR025724">
    <property type="entry name" value="GAG-pre-integrase_dom"/>
</dbReference>
<evidence type="ECO:0000256" key="1">
    <source>
        <dbReference type="ARBA" id="ARBA00022664"/>
    </source>
</evidence>
<feature type="compositionally biased region" description="Basic and acidic residues" evidence="7">
    <location>
        <begin position="1406"/>
        <end position="1417"/>
    </location>
</feature>
<feature type="compositionally biased region" description="Basic residues" evidence="7">
    <location>
        <begin position="1379"/>
        <end position="1405"/>
    </location>
</feature>
<keyword evidence="6" id="KW-0508">mRNA splicing</keyword>
<dbReference type="SUPFAM" id="SSF109905">
    <property type="entry name" value="Surp module (SWAP domain)"/>
    <property type="match status" value="2"/>
</dbReference>
<accession>A0A6L2LE52</accession>
<feature type="compositionally biased region" description="Low complexity" evidence="7">
    <location>
        <begin position="1243"/>
        <end position="1254"/>
    </location>
</feature>
<evidence type="ECO:0000256" key="6">
    <source>
        <dbReference type="ARBA" id="ARBA00023187"/>
    </source>
</evidence>
<dbReference type="PANTHER" id="PTHR13161:SF15">
    <property type="entry name" value="SPLICING FACTOR, SUPPRESSOR OF WHITE-APRICOT HOMOLOG"/>
    <property type="match status" value="1"/>
</dbReference>
<dbReference type="Pfam" id="PF07727">
    <property type="entry name" value="RVT_2"/>
    <property type="match status" value="1"/>
</dbReference>
<feature type="domain" description="SURP motif" evidence="8">
    <location>
        <begin position="1057"/>
        <end position="1099"/>
    </location>
</feature>
<dbReference type="Pfam" id="PF09750">
    <property type="entry name" value="DRY_EERY"/>
    <property type="match status" value="1"/>
</dbReference>
<evidence type="ECO:0000256" key="3">
    <source>
        <dbReference type="ARBA" id="ARBA00022884"/>
    </source>
</evidence>
<dbReference type="SMART" id="SM00648">
    <property type="entry name" value="SWAP"/>
    <property type="match status" value="2"/>
</dbReference>
<dbReference type="InterPro" id="IPR000061">
    <property type="entry name" value="Surp"/>
</dbReference>
<feature type="region of interest" description="Disordered" evidence="7">
    <location>
        <begin position="1242"/>
        <end position="1569"/>
    </location>
</feature>
<proteinExistence type="predicted"/>
<dbReference type="CDD" id="cd09272">
    <property type="entry name" value="RNase_HI_RT_Ty1"/>
    <property type="match status" value="1"/>
</dbReference>
<protein>
    <submittedName>
        <fullName evidence="9">Splicing factor, suppressor of white-apricot homolog</fullName>
    </submittedName>
</protein>
<comment type="caution">
    <text evidence="9">The sequence shown here is derived from an EMBL/GenBank/DDBJ whole genome shotgun (WGS) entry which is preliminary data.</text>
</comment>
<feature type="compositionally biased region" description="Basic residues" evidence="7">
    <location>
        <begin position="1463"/>
        <end position="1493"/>
    </location>
</feature>
<keyword evidence="2" id="KW-0677">Repeat</keyword>
<evidence type="ECO:0000256" key="7">
    <source>
        <dbReference type="SAM" id="MobiDB-lite"/>
    </source>
</evidence>
<dbReference type="InterPro" id="IPR019147">
    <property type="entry name" value="SWAP_N_domain"/>
</dbReference>
<reference evidence="9" key="1">
    <citation type="journal article" date="2019" name="Sci. Rep.">
        <title>Draft genome of Tanacetum cinerariifolium, the natural source of mosquito coil.</title>
        <authorList>
            <person name="Yamashiro T."/>
            <person name="Shiraishi A."/>
            <person name="Satake H."/>
            <person name="Nakayama K."/>
        </authorList>
    </citation>
    <scope>NUCLEOTIDE SEQUENCE</scope>
</reference>
<dbReference type="Gene3D" id="1.10.10.790">
    <property type="entry name" value="Surp module"/>
    <property type="match status" value="2"/>
</dbReference>
<dbReference type="InterPro" id="IPR040397">
    <property type="entry name" value="SWAP"/>
</dbReference>
<dbReference type="InterPro" id="IPR043502">
    <property type="entry name" value="DNA/RNA_pol_sf"/>
</dbReference>
<organism evidence="9">
    <name type="scientific">Tanacetum cinerariifolium</name>
    <name type="common">Dalmatian daisy</name>
    <name type="synonym">Chrysanthemum cinerariifolium</name>
    <dbReference type="NCBI Taxonomy" id="118510"/>
    <lineage>
        <taxon>Eukaryota</taxon>
        <taxon>Viridiplantae</taxon>
        <taxon>Streptophyta</taxon>
        <taxon>Embryophyta</taxon>
        <taxon>Tracheophyta</taxon>
        <taxon>Spermatophyta</taxon>
        <taxon>Magnoliopsida</taxon>
        <taxon>eudicotyledons</taxon>
        <taxon>Gunneridae</taxon>
        <taxon>Pentapetalae</taxon>
        <taxon>asterids</taxon>
        <taxon>campanulids</taxon>
        <taxon>Asterales</taxon>
        <taxon>Asteraceae</taxon>
        <taxon>Asteroideae</taxon>
        <taxon>Anthemideae</taxon>
        <taxon>Anthemidinae</taxon>
        <taxon>Tanacetum</taxon>
    </lineage>
</organism>
<dbReference type="EMBL" id="BKCJ010004274">
    <property type="protein sequence ID" value="GEU60053.1"/>
    <property type="molecule type" value="Genomic_DNA"/>
</dbReference>
<sequence>MNIEIHGRHALLFDDDATSAFVNSEDALVEWNSLLIDRYDVRHLLSAPPPSRRRRNPQTSHSSSADAEIDYERYLDLPSENEEHEECKHSLFSTQDEDSSQQEHGPITEFRAYWERANDMLISWILNTVLEHIGNNLTFISSAYALWNELYEHYSQLDGHRIYQLANEIVDLKESNCTIEVYYHKLKGLWDEMDAIEAPYVCTCKCVCEKGNENGEREQRKRLIQFLMGLDECYTNIRGQILLMQPLPTAAKAYSMLRQEEKQRNTHKQPLNAPIALNNYRTPYNTSNNTPNPNTPSPMGHPLHKKYLPPSQRTQGNGRNRTINMVMGESSNSPQQESPQTTPLEPLPIPDETHVYARMDQLQNQLNQIVDSGATDHICITLSQMHNTIKLTYPISISLPNGNTVEDHDGYSTHGILYGGLYILPTVSLPSKPHQSTIQSHSSTPHLWHARLGHTSLPVIQKIKDIPLPVFSNSVNKRHVCPLAKQHVLPFPVPIGSKWVFKIKHKADRNIERYKARVVAKGYNQKEGIDYTETFAPVAKMVTVGTLIAVAISNGWIIEQLDVNNAFLHGDLHEDVYMQVPQGIKANLNEKFSIKDPGPLHYYLGIEFFRNSKGLAMTQKKYATDLITHAGLLHTKPSAIPLDPILKLTMTGGESLQDPSLYRTLVGKLIYLTITTPDLAFSAQALSQFLQRPTTLYMKEALIKVLRYVKLTTSQGLFFLTNNNLQMTVFCDSDWASCPFSRRSVTGFGIFLGSSLIPWQSKKQQVISRSSTEAEYRALGLLQILLVKLHGSSVSSKIFKSLSLFQYPSEEANPEPVGGFNAVPFSYGNYEDSSEQKIAETESEVPQFHPPFRVPDGLLQNLPPTEKVHQIIARTALFVSKNGGQSEIVLRVKQGNNPTFGFLMPDHHLHQYFRFLVDHQDLLQSKEDKQTENEETSNTGALSLLGSVYGTGEDDDVGTEHASSSSKELVDVDATMMPVGKDEPVSKQLISSKEDVLIIKRNSLSHALKPVRTSSLRKDDFSGSVSAVPDKLRASSLPPIPKNEHILVDPSSEMKLLVDKIVEFIIKNGRQFETVLMEQDRGHGRVPFLIPSNIFHPYYLKVLQKAQETKLTVKSFHNEKEDSRGHISNKKLKVDEKSLVEPDDIPFDSERKEKFKMVINKSKREGSDVPAKATEQSPGIQVDATQAAAILQAATRGIKPPNLGNLFGQPSNEADSSDTHLTHEQKLKAERLKRAKTFVAQLKSGAAPSKSGSSRGVSAEPQGSVAENSRSTTPIDFHTKDEMVKTEKIVKTEEEYLNDEKRAKRKYRARKVEEGDTSEDEDDMVDEREGKRTHRHHTEKHRLRDRVKKHRSHRSSRKHDEEGDTSEDDDDVVDEREGKRTHRHHTEKHRSRDHVRKHRSHRSSRKHDEERNRDYSRKNKHQSSSSYEDDQHESEHEYARKKHQSHRSSHDEDEIDSDDKYSRTKRTHRSHKSSHYSRDKHKHMKSHSSRHRQKLDVSSEEELRDHSKAKKHKQGSNSETEELEEGEISSKLSGQSRGGPIVNGASREPSVDVSSQDRRPVETAEVSDDLRAKVRAMLMSTMKPGLTK</sequence>
<evidence type="ECO:0000313" key="9">
    <source>
        <dbReference type="EMBL" id="GEU60053.1"/>
    </source>
</evidence>
<keyword evidence="1" id="KW-0507">mRNA processing</keyword>
<feature type="domain" description="SURP motif" evidence="8">
    <location>
        <begin position="871"/>
        <end position="913"/>
    </location>
</feature>
<feature type="compositionally biased region" description="Acidic residues" evidence="7">
    <location>
        <begin position="1362"/>
        <end position="1374"/>
    </location>
</feature>
<dbReference type="PANTHER" id="PTHR13161">
    <property type="entry name" value="SPLICING FACTOR SUPPRESSOR OF WHITE APRICOT"/>
    <property type="match status" value="1"/>
</dbReference>
<dbReference type="InterPro" id="IPR035967">
    <property type="entry name" value="SWAP/Surp_sf"/>
</dbReference>
<feature type="compositionally biased region" description="Low complexity" evidence="7">
    <location>
        <begin position="329"/>
        <end position="344"/>
    </location>
</feature>
<dbReference type="Pfam" id="PF13976">
    <property type="entry name" value="gag_pre-integrs"/>
    <property type="match status" value="1"/>
</dbReference>
<keyword evidence="3" id="KW-0694">RNA-binding</keyword>
<feature type="region of interest" description="Disordered" evidence="7">
    <location>
        <begin position="282"/>
        <end position="346"/>
    </location>
</feature>